<proteinExistence type="predicted"/>
<dbReference type="Proteomes" id="UP001287282">
    <property type="component" value="Unassembled WGS sequence"/>
</dbReference>
<gene>
    <name evidence="1" type="ORF">RYX56_25180</name>
</gene>
<sequence>LEALHSKKFDAVVIDGDIVSWLGTVAYPVRVVKDKFPDDGLFGSHAPESMEVDDFGMAKPEKNPYSGDDHAGLYAFIA</sequence>
<dbReference type="RefSeq" id="WP_317124490.1">
    <property type="nucleotide sequence ID" value="NZ_JAWJBA010001011.1"/>
</dbReference>
<name>A0ABU3XI99_9BACI</name>
<dbReference type="EMBL" id="JAWJBA010001011">
    <property type="protein sequence ID" value="MDV2687645.1"/>
    <property type="molecule type" value="Genomic_DNA"/>
</dbReference>
<organism evidence="1 2">
    <name type="scientific">Alkalihalophilus lindianensis</name>
    <dbReference type="NCBI Taxonomy" id="1630542"/>
    <lineage>
        <taxon>Bacteria</taxon>
        <taxon>Bacillati</taxon>
        <taxon>Bacillota</taxon>
        <taxon>Bacilli</taxon>
        <taxon>Bacillales</taxon>
        <taxon>Bacillaceae</taxon>
        <taxon>Alkalihalophilus</taxon>
    </lineage>
</organism>
<accession>A0ABU3XI99</accession>
<feature type="non-terminal residue" evidence="1">
    <location>
        <position position="1"/>
    </location>
</feature>
<protein>
    <submittedName>
        <fullName evidence="1">Uncharacterized protein</fullName>
    </submittedName>
</protein>
<feature type="non-terminal residue" evidence="1">
    <location>
        <position position="78"/>
    </location>
</feature>
<reference evidence="1 2" key="1">
    <citation type="submission" date="2023-10" db="EMBL/GenBank/DDBJ databases">
        <title>Screening of Alkalihalobacillus lindianensis BZ-TG-R113 and Its Alleviation of Salt Stress on Rapeseed Growth.</title>
        <authorList>
            <person name="Zhao B."/>
            <person name="Guo T."/>
        </authorList>
    </citation>
    <scope>NUCLEOTIDE SEQUENCE [LARGE SCALE GENOMIC DNA]</scope>
    <source>
        <strain evidence="1 2">BZ-TG-R113</strain>
    </source>
</reference>
<evidence type="ECO:0000313" key="2">
    <source>
        <dbReference type="Proteomes" id="UP001287282"/>
    </source>
</evidence>
<comment type="caution">
    <text evidence="1">The sequence shown here is derived from an EMBL/GenBank/DDBJ whole genome shotgun (WGS) entry which is preliminary data.</text>
</comment>
<evidence type="ECO:0000313" key="1">
    <source>
        <dbReference type="EMBL" id="MDV2687645.1"/>
    </source>
</evidence>
<keyword evidence="2" id="KW-1185">Reference proteome</keyword>